<dbReference type="GO" id="GO:0016788">
    <property type="term" value="F:hydrolase activity, acting on ester bonds"/>
    <property type="evidence" value="ECO:0007669"/>
    <property type="project" value="InterPro"/>
</dbReference>
<proteinExistence type="inferred from homology"/>
<evidence type="ECO:0000256" key="2">
    <source>
        <dbReference type="ARBA" id="ARBA00022801"/>
    </source>
</evidence>
<keyword evidence="3" id="KW-0442">Lipid degradation</keyword>
<evidence type="ECO:0000256" key="3">
    <source>
        <dbReference type="ARBA" id="ARBA00022963"/>
    </source>
</evidence>
<reference evidence="7" key="2">
    <citation type="submission" date="2025-08" db="UniProtKB">
        <authorList>
            <consortium name="RefSeq"/>
        </authorList>
    </citation>
    <scope>IDENTIFICATION</scope>
    <source>
        <tissue evidence="7">Leaf</tissue>
    </source>
</reference>
<keyword evidence="4" id="KW-0443">Lipid metabolism</keyword>
<dbReference type="InterPro" id="IPR035669">
    <property type="entry name" value="SGNH_plant_lipase-like"/>
</dbReference>
<dbReference type="PANTHER" id="PTHR46020">
    <property type="entry name" value="OSJNBB0059K02.9 PROTEIN"/>
    <property type="match status" value="1"/>
</dbReference>
<dbReference type="CDD" id="cd01837">
    <property type="entry name" value="SGNH_plant_lipase_like"/>
    <property type="match status" value="1"/>
</dbReference>
<comment type="similarity">
    <text evidence="1">Belongs to the 'GDSL' lipolytic enzyme family.</text>
</comment>
<dbReference type="GO" id="GO:0016042">
    <property type="term" value="P:lipid catabolic process"/>
    <property type="evidence" value="ECO:0007669"/>
    <property type="project" value="UniProtKB-KW"/>
</dbReference>
<dbReference type="Gene3D" id="3.40.50.1110">
    <property type="entry name" value="SGNH hydrolase"/>
    <property type="match status" value="1"/>
</dbReference>
<organism evidence="6 7">
    <name type="scientific">Spinacia oleracea</name>
    <name type="common">Spinach</name>
    <dbReference type="NCBI Taxonomy" id="3562"/>
    <lineage>
        <taxon>Eukaryota</taxon>
        <taxon>Viridiplantae</taxon>
        <taxon>Streptophyta</taxon>
        <taxon>Embryophyta</taxon>
        <taxon>Tracheophyta</taxon>
        <taxon>Spermatophyta</taxon>
        <taxon>Magnoliopsida</taxon>
        <taxon>eudicotyledons</taxon>
        <taxon>Gunneridae</taxon>
        <taxon>Pentapetalae</taxon>
        <taxon>Caryophyllales</taxon>
        <taxon>Chenopodiaceae</taxon>
        <taxon>Chenopodioideae</taxon>
        <taxon>Anserineae</taxon>
        <taxon>Spinacia</taxon>
    </lineage>
</organism>
<dbReference type="PANTHER" id="PTHR46020:SF32">
    <property type="entry name" value="GDSL ESTERASE_LIPASE"/>
    <property type="match status" value="1"/>
</dbReference>
<keyword evidence="6" id="KW-1185">Reference proteome</keyword>
<dbReference type="InterPro" id="IPR036514">
    <property type="entry name" value="SGNH_hydro_sf"/>
</dbReference>
<dbReference type="Pfam" id="PF00657">
    <property type="entry name" value="Lipase_GDSL"/>
    <property type="match status" value="1"/>
</dbReference>
<evidence type="ECO:0000313" key="7">
    <source>
        <dbReference type="RefSeq" id="XP_021836061.1"/>
    </source>
</evidence>
<evidence type="ECO:0000256" key="4">
    <source>
        <dbReference type="ARBA" id="ARBA00023098"/>
    </source>
</evidence>
<evidence type="ECO:0000313" key="6">
    <source>
        <dbReference type="Proteomes" id="UP000813463"/>
    </source>
</evidence>
<dbReference type="KEGG" id="soe:110775770"/>
<dbReference type="OrthoDB" id="1600564at2759"/>
<keyword evidence="2" id="KW-0378">Hydrolase</keyword>
<dbReference type="InterPro" id="IPR001087">
    <property type="entry name" value="GDSL"/>
</dbReference>
<sequence>MAPGQKLLFTFFLCSSSFLLTGKGVEVVEGSSRHHHQHHHHVKHNGVDTKKLFVFGDSYADTGNNRISNGDSWKLPYGITFPGKPSGRFSDGRVFTDFLARYLGLKSPVAYKFRRFGGKHLKYGMNFAFGGTGVFDTTAPYPNMTTQIDFFERLLNESVFTPFDLETSIAHVSLVGNDYSAYLSRGGSVQGLQTFIPQVVNELVVDIKRIYKLGVKKISVTALQPLGCLPRSTIQNSFQRCNDTFNQAVIFHNTLLQQAVTNLNNNHTHGSPIVIIDLYNAFLSVIQQNATNQQGSSKFANPMRPCCRGISPAYYCGNVDQNGNNMYTVCQHPNNYFFWDDSHPTQAGWEALTTALQPNLDSLQR</sequence>
<dbReference type="GeneID" id="110775770"/>
<dbReference type="AlphaFoldDB" id="A0A9R0HSJ1"/>
<accession>A0A9R0HSJ1</accession>
<dbReference type="RefSeq" id="XP_021836061.1">
    <property type="nucleotide sequence ID" value="XM_021980369.2"/>
</dbReference>
<keyword evidence="5" id="KW-0732">Signal</keyword>
<name>A0A9R0HSJ1_SPIOL</name>
<protein>
    <submittedName>
        <fullName evidence="7">GDSL esterase/lipase At5g03610 isoform X1</fullName>
    </submittedName>
</protein>
<evidence type="ECO:0000256" key="1">
    <source>
        <dbReference type="ARBA" id="ARBA00008668"/>
    </source>
</evidence>
<dbReference type="Proteomes" id="UP000813463">
    <property type="component" value="Chromosome 4"/>
</dbReference>
<feature type="signal peptide" evidence="5">
    <location>
        <begin position="1"/>
        <end position="24"/>
    </location>
</feature>
<dbReference type="SUPFAM" id="SSF52266">
    <property type="entry name" value="SGNH hydrolase"/>
    <property type="match status" value="1"/>
</dbReference>
<feature type="chain" id="PRO_5040493257" evidence="5">
    <location>
        <begin position="25"/>
        <end position="365"/>
    </location>
</feature>
<gene>
    <name evidence="7" type="primary">LOC110775770</name>
</gene>
<evidence type="ECO:0000256" key="5">
    <source>
        <dbReference type="SAM" id="SignalP"/>
    </source>
</evidence>
<reference evidence="6" key="1">
    <citation type="journal article" date="2021" name="Nat. Commun.">
        <title>Genomic analyses provide insights into spinach domestication and the genetic basis of agronomic traits.</title>
        <authorList>
            <person name="Cai X."/>
            <person name="Sun X."/>
            <person name="Xu C."/>
            <person name="Sun H."/>
            <person name="Wang X."/>
            <person name="Ge C."/>
            <person name="Zhang Z."/>
            <person name="Wang Q."/>
            <person name="Fei Z."/>
            <person name="Jiao C."/>
            <person name="Wang Q."/>
        </authorList>
    </citation>
    <scope>NUCLEOTIDE SEQUENCE [LARGE SCALE GENOMIC DNA]</scope>
    <source>
        <strain evidence="6">cv. Varoflay</strain>
    </source>
</reference>